<evidence type="ECO:0000256" key="5">
    <source>
        <dbReference type="ARBA" id="ARBA00011738"/>
    </source>
</evidence>
<comment type="pathway">
    <text evidence="4 16">Cofactor biosynthesis; coenzyme A biosynthesis; CoA from (R)-pantothenate: step 1/5.</text>
</comment>
<sequence>MNLYLDAGNTRIKWQLRDGTGVLAQGAGLMESPELFSGVTPTQWRATVRVAVSTVRSERAREQLQELLAQYTGAPVEFFWTESHFGSVQCAYRTPESMGADRWHALIGAWSEIRGRCVVVDAGSAITADWLEEDGRHLGGYILPGKRMMLESLQRNTARVLFNADNSLTDVMPGRSTDECVFHGVNWLMGAIGSELARIGPMPLLLTGGDAVHIREALLRAGCPGESVRVRPDLVIEGLAIVDAAR</sequence>
<comment type="catalytic activity">
    <reaction evidence="1 16">
        <text>(R)-pantothenate + ATP = (R)-4'-phosphopantothenate + ADP + H(+)</text>
        <dbReference type="Rhea" id="RHEA:16373"/>
        <dbReference type="ChEBI" id="CHEBI:10986"/>
        <dbReference type="ChEBI" id="CHEBI:15378"/>
        <dbReference type="ChEBI" id="CHEBI:29032"/>
        <dbReference type="ChEBI" id="CHEBI:30616"/>
        <dbReference type="ChEBI" id="CHEBI:456216"/>
        <dbReference type="EC" id="2.7.1.33"/>
    </reaction>
</comment>
<comment type="cofactor">
    <cofactor evidence="16">
        <name>NH4(+)</name>
        <dbReference type="ChEBI" id="CHEBI:28938"/>
    </cofactor>
    <cofactor evidence="16">
        <name>K(+)</name>
        <dbReference type="ChEBI" id="CHEBI:29103"/>
    </cofactor>
    <text evidence="16">A monovalent cation. Ammonium or potassium.</text>
</comment>
<keyword evidence="7 16" id="KW-0963">Cytoplasm</keyword>
<reference evidence="17 18" key="1">
    <citation type="submission" date="2016-10" db="EMBL/GenBank/DDBJ databases">
        <authorList>
            <person name="de Groot N.N."/>
        </authorList>
    </citation>
    <scope>NUCLEOTIDE SEQUENCE [LARGE SCALE GENOMIC DNA]</scope>
    <source>
        <strain evidence="17 18">CGMCC 1.9167</strain>
    </source>
</reference>
<dbReference type="RefSeq" id="WP_092016599.1">
    <property type="nucleotide sequence ID" value="NZ_FOYW01000007.1"/>
</dbReference>
<feature type="binding site" evidence="16">
    <location>
        <position position="121"/>
    </location>
    <ligand>
        <name>K(+)</name>
        <dbReference type="ChEBI" id="CHEBI:29103"/>
    </ligand>
</feature>
<evidence type="ECO:0000256" key="12">
    <source>
        <dbReference type="ARBA" id="ARBA00022958"/>
    </source>
</evidence>
<dbReference type="GO" id="GO:0005524">
    <property type="term" value="F:ATP binding"/>
    <property type="evidence" value="ECO:0007669"/>
    <property type="project" value="UniProtKB-UniRule"/>
</dbReference>
<feature type="binding site" evidence="16">
    <location>
        <begin position="99"/>
        <end position="102"/>
    </location>
    <ligand>
        <name>substrate</name>
    </ligand>
</feature>
<evidence type="ECO:0000256" key="16">
    <source>
        <dbReference type="HAMAP-Rule" id="MF_01274"/>
    </source>
</evidence>
<dbReference type="EMBL" id="FOYW01000007">
    <property type="protein sequence ID" value="SFR87562.1"/>
    <property type="molecule type" value="Genomic_DNA"/>
</dbReference>
<dbReference type="GO" id="GO:0015937">
    <property type="term" value="P:coenzyme A biosynthetic process"/>
    <property type="evidence" value="ECO:0007669"/>
    <property type="project" value="UniProtKB-UniRule"/>
</dbReference>
<evidence type="ECO:0000256" key="10">
    <source>
        <dbReference type="ARBA" id="ARBA00022777"/>
    </source>
</evidence>
<evidence type="ECO:0000256" key="4">
    <source>
        <dbReference type="ARBA" id="ARBA00005225"/>
    </source>
</evidence>
<evidence type="ECO:0000256" key="13">
    <source>
        <dbReference type="ARBA" id="ARBA00022993"/>
    </source>
</evidence>
<feature type="binding site" evidence="16">
    <location>
        <position position="177"/>
    </location>
    <ligand>
        <name>substrate</name>
    </ligand>
</feature>
<dbReference type="GO" id="GO:0005737">
    <property type="term" value="C:cytoplasm"/>
    <property type="evidence" value="ECO:0007669"/>
    <property type="project" value="UniProtKB-SubCell"/>
</dbReference>
<evidence type="ECO:0000256" key="15">
    <source>
        <dbReference type="ARBA" id="ARBA00040883"/>
    </source>
</evidence>
<dbReference type="PANTHER" id="PTHR34265">
    <property type="entry name" value="TYPE III PANTOTHENATE KINASE"/>
    <property type="match status" value="1"/>
</dbReference>
<accession>A0A1I6K8L7</accession>
<keyword evidence="12 16" id="KW-0630">Potassium</keyword>
<comment type="similarity">
    <text evidence="14 16">Belongs to the type III pantothenate kinase family.</text>
</comment>
<dbReference type="SUPFAM" id="SSF53067">
    <property type="entry name" value="Actin-like ATPase domain"/>
    <property type="match status" value="2"/>
</dbReference>
<feature type="binding site" evidence="16">
    <location>
        <begin position="6"/>
        <end position="13"/>
    </location>
    <ligand>
        <name>ATP</name>
        <dbReference type="ChEBI" id="CHEBI:30616"/>
    </ligand>
</feature>
<evidence type="ECO:0000313" key="17">
    <source>
        <dbReference type="EMBL" id="SFR87562.1"/>
    </source>
</evidence>
<dbReference type="NCBIfam" id="TIGR00671">
    <property type="entry name" value="baf"/>
    <property type="match status" value="1"/>
</dbReference>
<dbReference type="InterPro" id="IPR043129">
    <property type="entry name" value="ATPase_NBD"/>
</dbReference>
<name>A0A1I6K8L7_9GAMM</name>
<comment type="cofactor">
    <cofactor evidence="2">
        <name>K(+)</name>
        <dbReference type="ChEBI" id="CHEBI:29103"/>
    </cofactor>
</comment>
<comment type="subcellular location">
    <subcellularLocation>
        <location evidence="3 16">Cytoplasm</location>
    </subcellularLocation>
</comment>
<dbReference type="CDD" id="cd24015">
    <property type="entry name" value="ASKHA_NBD_PanK-III"/>
    <property type="match status" value="1"/>
</dbReference>
<dbReference type="GO" id="GO:0046872">
    <property type="term" value="F:metal ion binding"/>
    <property type="evidence" value="ECO:0007669"/>
    <property type="project" value="UniProtKB-KW"/>
</dbReference>
<evidence type="ECO:0000256" key="1">
    <source>
        <dbReference type="ARBA" id="ARBA00001206"/>
    </source>
</evidence>
<keyword evidence="9 16" id="KW-0547">Nucleotide-binding</keyword>
<dbReference type="Proteomes" id="UP000198644">
    <property type="component" value="Unassembled WGS sequence"/>
</dbReference>
<evidence type="ECO:0000256" key="6">
    <source>
        <dbReference type="ARBA" id="ARBA00012102"/>
    </source>
</evidence>
<evidence type="ECO:0000256" key="2">
    <source>
        <dbReference type="ARBA" id="ARBA00001958"/>
    </source>
</evidence>
<dbReference type="HAMAP" id="MF_01274">
    <property type="entry name" value="Pantothen_kinase_3"/>
    <property type="match status" value="1"/>
</dbReference>
<dbReference type="UniPathway" id="UPA00241">
    <property type="reaction ID" value="UER00352"/>
</dbReference>
<keyword evidence="11 16" id="KW-0067">ATP-binding</keyword>
<comment type="subunit">
    <text evidence="5 16">Homodimer.</text>
</comment>
<dbReference type="EC" id="2.7.1.33" evidence="6 16"/>
<feature type="binding site" evidence="16">
    <location>
        <position position="124"/>
    </location>
    <ligand>
        <name>ATP</name>
        <dbReference type="ChEBI" id="CHEBI:30616"/>
    </ligand>
</feature>
<dbReference type="OrthoDB" id="9781305at2"/>
<evidence type="ECO:0000256" key="9">
    <source>
        <dbReference type="ARBA" id="ARBA00022741"/>
    </source>
</evidence>
<evidence type="ECO:0000256" key="8">
    <source>
        <dbReference type="ARBA" id="ARBA00022679"/>
    </source>
</evidence>
<evidence type="ECO:0000256" key="3">
    <source>
        <dbReference type="ARBA" id="ARBA00004496"/>
    </source>
</evidence>
<evidence type="ECO:0000256" key="7">
    <source>
        <dbReference type="ARBA" id="ARBA00022490"/>
    </source>
</evidence>
<keyword evidence="18" id="KW-1185">Reference proteome</keyword>
<keyword evidence="10 16" id="KW-0418">Kinase</keyword>
<keyword evidence="16" id="KW-0479">Metal-binding</keyword>
<feature type="active site" description="Proton acceptor" evidence="16">
    <location>
        <position position="101"/>
    </location>
</feature>
<proteinExistence type="inferred from homology"/>
<evidence type="ECO:0000313" key="18">
    <source>
        <dbReference type="Proteomes" id="UP000198644"/>
    </source>
</evidence>
<dbReference type="PANTHER" id="PTHR34265:SF1">
    <property type="entry name" value="TYPE III PANTOTHENATE KINASE"/>
    <property type="match status" value="1"/>
</dbReference>
<feature type="binding site" evidence="16">
    <location>
        <position position="92"/>
    </location>
    <ligand>
        <name>substrate</name>
    </ligand>
</feature>
<dbReference type="Gene3D" id="3.30.420.40">
    <property type="match status" value="2"/>
</dbReference>
<keyword evidence="13 16" id="KW-0173">Coenzyme A biosynthesis</keyword>
<gene>
    <name evidence="16" type="primary">coaX</name>
    <name evidence="17" type="ORF">SAMN05216203_3596</name>
</gene>
<protein>
    <recommendedName>
        <fullName evidence="15 16">Type III pantothenate kinase</fullName>
        <ecNumber evidence="6 16">2.7.1.33</ecNumber>
    </recommendedName>
    <alternativeName>
        <fullName evidence="16">PanK-III</fullName>
    </alternativeName>
    <alternativeName>
        <fullName evidence="16">Pantothenic acid kinase</fullName>
    </alternativeName>
</protein>
<dbReference type="InterPro" id="IPR004619">
    <property type="entry name" value="Type_III_PanK"/>
</dbReference>
<dbReference type="STRING" id="650891.SAMN05216203_3596"/>
<evidence type="ECO:0000256" key="14">
    <source>
        <dbReference type="ARBA" id="ARBA00038036"/>
    </source>
</evidence>
<comment type="function">
    <text evidence="16">Catalyzes the phosphorylation of pantothenate (Pan), the first step in CoA biosynthesis.</text>
</comment>
<dbReference type="Pfam" id="PF03309">
    <property type="entry name" value="Pan_kinase"/>
    <property type="match status" value="1"/>
</dbReference>
<evidence type="ECO:0000256" key="11">
    <source>
        <dbReference type="ARBA" id="ARBA00022840"/>
    </source>
</evidence>
<dbReference type="GO" id="GO:0004594">
    <property type="term" value="F:pantothenate kinase activity"/>
    <property type="evidence" value="ECO:0007669"/>
    <property type="project" value="UniProtKB-UniRule"/>
</dbReference>
<keyword evidence="8 16" id="KW-0808">Transferase</keyword>
<dbReference type="AlphaFoldDB" id="A0A1I6K8L7"/>
<organism evidence="17 18">
    <name type="scientific">Marinobacter daqiaonensis</name>
    <dbReference type="NCBI Taxonomy" id="650891"/>
    <lineage>
        <taxon>Bacteria</taxon>
        <taxon>Pseudomonadati</taxon>
        <taxon>Pseudomonadota</taxon>
        <taxon>Gammaproteobacteria</taxon>
        <taxon>Pseudomonadales</taxon>
        <taxon>Marinobacteraceae</taxon>
        <taxon>Marinobacter</taxon>
    </lineage>
</organism>